<dbReference type="NCBIfam" id="TIGR00053">
    <property type="entry name" value="YafQ family addiction module toxin"/>
    <property type="match status" value="1"/>
</dbReference>
<comment type="similarity">
    <text evidence="2">Belongs to the RelE toxin family. YafQ subfamily.</text>
</comment>
<reference evidence="4 5" key="1">
    <citation type="submission" date="2012-05" db="EMBL/GenBank/DDBJ databases">
        <title>The Genome Sequence of Fusobacterium periodontium Oral Taxon 201 Strain D10.</title>
        <authorList>
            <consortium name="The Broad Institute Genome Sequencing Platform"/>
            <consortium name="The Broad Institute Genome Sequencing Center for Infectious Disease"/>
            <person name="Earl A."/>
            <person name="Ward D."/>
            <person name="Feldgarden M."/>
            <person name="Gevers D."/>
            <person name="Strauss J."/>
            <person name="Sibley C."/>
            <person name="White A."/>
            <person name="Ambrose C.E."/>
            <person name="Allen-Vercoe E."/>
            <person name="Walker B."/>
            <person name="Young S.K."/>
            <person name="Zeng Q."/>
            <person name="Gargeya S."/>
            <person name="Fitzgerald M."/>
            <person name="Haas B."/>
            <person name="Abouelleil A."/>
            <person name="Alvarado L."/>
            <person name="Arachchi H.M."/>
            <person name="Berlin A.M."/>
            <person name="Chapman S.B."/>
            <person name="Goldberg J."/>
            <person name="Griggs A."/>
            <person name="Gujja S."/>
            <person name="Hansen M."/>
            <person name="Howarth C."/>
            <person name="Imamovic A."/>
            <person name="Larimer J."/>
            <person name="McCowan C."/>
            <person name="Montmayeur A."/>
            <person name="Murphy C."/>
            <person name="Neiman D."/>
            <person name="Pearson M."/>
            <person name="Priest M."/>
            <person name="Roberts A."/>
            <person name="Saif S."/>
            <person name="Shea T."/>
            <person name="Sisk P."/>
            <person name="Sykes S."/>
            <person name="Wortman J."/>
            <person name="Nusbaum C."/>
            <person name="Birren B."/>
        </authorList>
    </citation>
    <scope>NUCLEOTIDE SEQUENCE [LARGE SCALE GENOMIC DNA]</scope>
    <source>
        <strain evidence="4 5">D10</strain>
    </source>
</reference>
<evidence type="ECO:0000256" key="2">
    <source>
        <dbReference type="ARBA" id="ARBA00061366"/>
    </source>
</evidence>
<dbReference type="HOGENOM" id="CLU_161929_4_1_0"/>
<name>K1GW09_9FUSO</name>
<dbReference type="PIRSF" id="PIRSF006156">
    <property type="entry name" value="YafQ"/>
    <property type="match status" value="1"/>
</dbReference>
<dbReference type="EMBL" id="ACIF01000215">
    <property type="protein sequence ID" value="EKA93567.1"/>
    <property type="molecule type" value="Genomic_DNA"/>
</dbReference>
<dbReference type="PANTHER" id="PTHR40588">
    <property type="entry name" value="MRNA INTERFERASE TOXIN YAFQ"/>
    <property type="match status" value="1"/>
</dbReference>
<proteinExistence type="inferred from homology"/>
<comment type="caution">
    <text evidence="4">The sequence shown here is derived from an EMBL/GenBank/DDBJ whole genome shotgun (WGS) entry which is preliminary data.</text>
</comment>
<sequence length="98" mass="11686">MTKKDIKYELDFTSKFKKDIKLLRKQGKNIEKLYEIINILACGEELDAKYRDHNLIGNYKGYRECHIESDWLLIYKVMENILILTLSRTGSHSELFKK</sequence>
<dbReference type="Pfam" id="PF15738">
    <property type="entry name" value="YafQ_toxin"/>
    <property type="match status" value="1"/>
</dbReference>
<dbReference type="NCBIfam" id="TIGR02385">
    <property type="entry name" value="RelE_StbE"/>
    <property type="match status" value="1"/>
</dbReference>
<dbReference type="AlphaFoldDB" id="K1GW09"/>
<dbReference type="Gene3D" id="3.30.2310.20">
    <property type="entry name" value="RelE-like"/>
    <property type="match status" value="1"/>
</dbReference>
<dbReference type="FunFam" id="3.30.2310.20:FF:000003">
    <property type="entry name" value="Type II toxin-antitoxin system YafQ family toxin"/>
    <property type="match status" value="1"/>
</dbReference>
<organism evidence="4 5">
    <name type="scientific">Fusobacterium periodonticum D10</name>
    <dbReference type="NCBI Taxonomy" id="620833"/>
    <lineage>
        <taxon>Bacteria</taxon>
        <taxon>Fusobacteriati</taxon>
        <taxon>Fusobacteriota</taxon>
        <taxon>Fusobacteriia</taxon>
        <taxon>Fusobacteriales</taxon>
        <taxon>Fusobacteriaceae</taxon>
        <taxon>Fusobacterium</taxon>
    </lineage>
</organism>
<dbReference type="GO" id="GO:0006402">
    <property type="term" value="P:mRNA catabolic process"/>
    <property type="evidence" value="ECO:0007669"/>
    <property type="project" value="TreeGrafter"/>
</dbReference>
<dbReference type="GO" id="GO:0006415">
    <property type="term" value="P:translational termination"/>
    <property type="evidence" value="ECO:0007669"/>
    <property type="project" value="TreeGrafter"/>
</dbReference>
<accession>K1GW09</accession>
<gene>
    <name evidence="4" type="ORF">FPOG_01544</name>
</gene>
<evidence type="ECO:0000313" key="4">
    <source>
        <dbReference type="EMBL" id="EKA93567.1"/>
    </source>
</evidence>
<dbReference type="InterPro" id="IPR004386">
    <property type="entry name" value="Toxin_YafQ-like"/>
</dbReference>
<evidence type="ECO:0000256" key="1">
    <source>
        <dbReference type="ARBA" id="ARBA00022649"/>
    </source>
</evidence>
<dbReference type="PANTHER" id="PTHR40588:SF1">
    <property type="entry name" value="MRNA INTERFERASE TOXIN YAFQ"/>
    <property type="match status" value="1"/>
</dbReference>
<dbReference type="RefSeq" id="WP_005967364.1">
    <property type="nucleotide sequence ID" value="NZ_JH815383.1"/>
</dbReference>
<dbReference type="PATRIC" id="fig|620833.3.peg.1184"/>
<evidence type="ECO:0000313" key="5">
    <source>
        <dbReference type="Proteomes" id="UP000005809"/>
    </source>
</evidence>
<feature type="active site" description="Proton donor" evidence="3">
    <location>
        <position position="92"/>
    </location>
</feature>
<protein>
    <submittedName>
        <fullName evidence="4">RelE/StbE family addiction module toxin</fullName>
    </submittedName>
</protein>
<dbReference type="InterPro" id="IPR035093">
    <property type="entry name" value="RelE/ParE_toxin_dom_sf"/>
</dbReference>
<dbReference type="SUPFAM" id="SSF143011">
    <property type="entry name" value="RelE-like"/>
    <property type="match status" value="1"/>
</dbReference>
<dbReference type="Proteomes" id="UP000005809">
    <property type="component" value="Unassembled WGS sequence"/>
</dbReference>
<dbReference type="InterPro" id="IPR007712">
    <property type="entry name" value="RelE/ParE_toxin"/>
</dbReference>
<evidence type="ECO:0000256" key="3">
    <source>
        <dbReference type="PIRSR" id="PIRSR006156-1"/>
    </source>
</evidence>
<dbReference type="GO" id="GO:0004521">
    <property type="term" value="F:RNA endonuclease activity"/>
    <property type="evidence" value="ECO:0007669"/>
    <property type="project" value="TreeGrafter"/>
</dbReference>
<keyword evidence="1" id="KW-1277">Toxin-antitoxin system</keyword>